<dbReference type="EMBL" id="SPHZ02000006">
    <property type="protein sequence ID" value="KAF0915390.1"/>
    <property type="molecule type" value="Genomic_DNA"/>
</dbReference>
<proteinExistence type="predicted"/>
<protein>
    <submittedName>
        <fullName evidence="2">Uncharacterized protein</fullName>
    </submittedName>
</protein>
<evidence type="ECO:0000313" key="2">
    <source>
        <dbReference type="EMBL" id="KAF0915390.1"/>
    </source>
</evidence>
<feature type="region of interest" description="Disordered" evidence="1">
    <location>
        <begin position="42"/>
        <end position="61"/>
    </location>
</feature>
<evidence type="ECO:0000313" key="3">
    <source>
        <dbReference type="Proteomes" id="UP000479710"/>
    </source>
</evidence>
<name>A0A6G1DS99_9ORYZ</name>
<reference evidence="2 3" key="1">
    <citation type="submission" date="2019-11" db="EMBL/GenBank/DDBJ databases">
        <title>Whole genome sequence of Oryza granulata.</title>
        <authorList>
            <person name="Li W."/>
        </authorList>
    </citation>
    <scope>NUCLEOTIDE SEQUENCE [LARGE SCALE GENOMIC DNA]</scope>
    <source>
        <strain evidence="3">cv. Menghai</strain>
        <tissue evidence="2">Leaf</tissue>
    </source>
</reference>
<evidence type="ECO:0000256" key="1">
    <source>
        <dbReference type="SAM" id="MobiDB-lite"/>
    </source>
</evidence>
<organism evidence="2 3">
    <name type="scientific">Oryza meyeriana var. granulata</name>
    <dbReference type="NCBI Taxonomy" id="110450"/>
    <lineage>
        <taxon>Eukaryota</taxon>
        <taxon>Viridiplantae</taxon>
        <taxon>Streptophyta</taxon>
        <taxon>Embryophyta</taxon>
        <taxon>Tracheophyta</taxon>
        <taxon>Spermatophyta</taxon>
        <taxon>Magnoliopsida</taxon>
        <taxon>Liliopsida</taxon>
        <taxon>Poales</taxon>
        <taxon>Poaceae</taxon>
        <taxon>BOP clade</taxon>
        <taxon>Oryzoideae</taxon>
        <taxon>Oryzeae</taxon>
        <taxon>Oryzinae</taxon>
        <taxon>Oryza</taxon>
        <taxon>Oryza meyeriana</taxon>
    </lineage>
</organism>
<comment type="caution">
    <text evidence="2">The sequence shown here is derived from an EMBL/GenBank/DDBJ whole genome shotgun (WGS) entry which is preliminary data.</text>
</comment>
<dbReference type="AlphaFoldDB" id="A0A6G1DS99"/>
<accession>A0A6G1DS99</accession>
<gene>
    <name evidence="2" type="ORF">E2562_036090</name>
</gene>
<sequence length="61" mass="6668">MRFDWQGRERKASDFAAEWRHACRFGGGRWKTDPIGGPRSYLSARGRGGEPACAKEAAAAG</sequence>
<feature type="compositionally biased region" description="Low complexity" evidence="1">
    <location>
        <begin position="52"/>
        <end position="61"/>
    </location>
</feature>
<dbReference type="Proteomes" id="UP000479710">
    <property type="component" value="Unassembled WGS sequence"/>
</dbReference>
<keyword evidence="3" id="KW-1185">Reference proteome</keyword>